<evidence type="ECO:0000259" key="5">
    <source>
        <dbReference type="PROSITE" id="PS51352"/>
    </source>
</evidence>
<dbReference type="Pfam" id="PF08534">
    <property type="entry name" value="Redoxin"/>
    <property type="match status" value="1"/>
</dbReference>
<reference evidence="6" key="2">
    <citation type="journal article" date="2021" name="PeerJ">
        <title>Extensive microbial diversity within the chicken gut microbiome revealed by metagenomics and culture.</title>
        <authorList>
            <person name="Gilroy R."/>
            <person name="Ravi A."/>
            <person name="Getino M."/>
            <person name="Pursley I."/>
            <person name="Horton D.L."/>
            <person name="Alikhan N.F."/>
            <person name="Baker D."/>
            <person name="Gharbi K."/>
            <person name="Hall N."/>
            <person name="Watson M."/>
            <person name="Adriaenssens E.M."/>
            <person name="Foster-Nyarko E."/>
            <person name="Jarju S."/>
            <person name="Secka A."/>
            <person name="Antonio M."/>
            <person name="Oren A."/>
            <person name="Chaudhuri R.R."/>
            <person name="La Ragione R."/>
            <person name="Hildebrand F."/>
            <person name="Pallen M.J."/>
        </authorList>
    </citation>
    <scope>NUCLEOTIDE SEQUENCE</scope>
    <source>
        <strain evidence="6">B3-4054</strain>
    </source>
</reference>
<evidence type="ECO:0000256" key="3">
    <source>
        <dbReference type="ARBA" id="ARBA00023284"/>
    </source>
</evidence>
<feature type="chain" id="PRO_5038780099" evidence="4">
    <location>
        <begin position="36"/>
        <end position="188"/>
    </location>
</feature>
<dbReference type="PROSITE" id="PS51352">
    <property type="entry name" value="THIOREDOXIN_2"/>
    <property type="match status" value="1"/>
</dbReference>
<dbReference type="GO" id="GO:0017004">
    <property type="term" value="P:cytochrome complex assembly"/>
    <property type="evidence" value="ECO:0007669"/>
    <property type="project" value="UniProtKB-KW"/>
</dbReference>
<dbReference type="CDD" id="cd02966">
    <property type="entry name" value="TlpA_like_family"/>
    <property type="match status" value="1"/>
</dbReference>
<evidence type="ECO:0000256" key="4">
    <source>
        <dbReference type="SAM" id="SignalP"/>
    </source>
</evidence>
<protein>
    <submittedName>
        <fullName evidence="6">TlpA family protein disulfide reductase</fullName>
    </submittedName>
</protein>
<comment type="subcellular location">
    <subcellularLocation>
        <location evidence="1">Cell envelope</location>
    </subcellularLocation>
</comment>
<proteinExistence type="predicted"/>
<dbReference type="GO" id="GO:0016491">
    <property type="term" value="F:oxidoreductase activity"/>
    <property type="evidence" value="ECO:0007669"/>
    <property type="project" value="InterPro"/>
</dbReference>
<gene>
    <name evidence="6" type="ORF">IAA96_05155</name>
</gene>
<reference evidence="6" key="1">
    <citation type="submission" date="2020-10" db="EMBL/GenBank/DDBJ databases">
        <authorList>
            <person name="Gilroy R."/>
        </authorList>
    </citation>
    <scope>NUCLEOTIDE SEQUENCE</scope>
    <source>
        <strain evidence="6">B3-4054</strain>
    </source>
</reference>
<dbReference type="InterPro" id="IPR050553">
    <property type="entry name" value="Thioredoxin_ResA/DsbE_sf"/>
</dbReference>
<dbReference type="PROSITE" id="PS00194">
    <property type="entry name" value="THIOREDOXIN_1"/>
    <property type="match status" value="1"/>
</dbReference>
<sequence length="188" mass="19458">MISDRFSVRSGMSGKKVPAVCLLLLLAALPLAAQASSWKAGEPAPDFTVNLTDGSSASLSSLRGTPVMLHFWATWCPPCVRELPLIADAASRYAGRLAVFAVSVGEDERTVSSYLARRGGALASFVSGCDGNAAVARLYQVNAVPMTLFLDSAGKILSVHVGAFSAQKLEAAVEAALRSSAGTPDGNS</sequence>
<dbReference type="Gene3D" id="3.40.30.10">
    <property type="entry name" value="Glutaredoxin"/>
    <property type="match status" value="1"/>
</dbReference>
<feature type="signal peptide" evidence="4">
    <location>
        <begin position="1"/>
        <end position="35"/>
    </location>
</feature>
<name>A0A9D9EME4_9SPIR</name>
<dbReference type="InterPro" id="IPR013740">
    <property type="entry name" value="Redoxin"/>
</dbReference>
<keyword evidence="3" id="KW-0676">Redox-active center</keyword>
<dbReference type="EMBL" id="JADIMS010000087">
    <property type="protein sequence ID" value="MBO8450477.1"/>
    <property type="molecule type" value="Genomic_DNA"/>
</dbReference>
<evidence type="ECO:0000256" key="1">
    <source>
        <dbReference type="ARBA" id="ARBA00004196"/>
    </source>
</evidence>
<dbReference type="InterPro" id="IPR036249">
    <property type="entry name" value="Thioredoxin-like_sf"/>
</dbReference>
<dbReference type="GO" id="GO:0030313">
    <property type="term" value="C:cell envelope"/>
    <property type="evidence" value="ECO:0007669"/>
    <property type="project" value="UniProtKB-SubCell"/>
</dbReference>
<dbReference type="AlphaFoldDB" id="A0A9D9EME4"/>
<dbReference type="PANTHER" id="PTHR42852">
    <property type="entry name" value="THIOL:DISULFIDE INTERCHANGE PROTEIN DSBE"/>
    <property type="match status" value="1"/>
</dbReference>
<dbReference type="Proteomes" id="UP000823616">
    <property type="component" value="Unassembled WGS sequence"/>
</dbReference>
<evidence type="ECO:0000313" key="7">
    <source>
        <dbReference type="Proteomes" id="UP000823616"/>
    </source>
</evidence>
<organism evidence="6 7">
    <name type="scientific">Candidatus Avitreponema avistercoris</name>
    <dbReference type="NCBI Taxonomy" id="2840705"/>
    <lineage>
        <taxon>Bacteria</taxon>
        <taxon>Pseudomonadati</taxon>
        <taxon>Spirochaetota</taxon>
        <taxon>Spirochaetia</taxon>
        <taxon>Spirochaetales</taxon>
        <taxon>Candidatus Avitreponema</taxon>
    </lineage>
</organism>
<keyword evidence="4" id="KW-0732">Signal</keyword>
<comment type="caution">
    <text evidence="6">The sequence shown here is derived from an EMBL/GenBank/DDBJ whole genome shotgun (WGS) entry which is preliminary data.</text>
</comment>
<evidence type="ECO:0000313" key="6">
    <source>
        <dbReference type="EMBL" id="MBO8450477.1"/>
    </source>
</evidence>
<accession>A0A9D9EME4</accession>
<dbReference type="InterPro" id="IPR017937">
    <property type="entry name" value="Thioredoxin_CS"/>
</dbReference>
<feature type="domain" description="Thioredoxin" evidence="5">
    <location>
        <begin position="38"/>
        <end position="178"/>
    </location>
</feature>
<dbReference type="InterPro" id="IPR013766">
    <property type="entry name" value="Thioredoxin_domain"/>
</dbReference>
<dbReference type="PANTHER" id="PTHR42852:SF17">
    <property type="entry name" value="THIOREDOXIN-LIKE PROTEIN HI_1115"/>
    <property type="match status" value="1"/>
</dbReference>
<keyword evidence="2" id="KW-0201">Cytochrome c-type biogenesis</keyword>
<evidence type="ECO:0000256" key="2">
    <source>
        <dbReference type="ARBA" id="ARBA00022748"/>
    </source>
</evidence>
<dbReference type="SUPFAM" id="SSF52833">
    <property type="entry name" value="Thioredoxin-like"/>
    <property type="match status" value="1"/>
</dbReference>